<reference evidence="23 24" key="1">
    <citation type="submission" date="2020-03" db="EMBL/GenBank/DDBJ databases">
        <title>Genomic Encyclopedia of Type Strains, Phase IV (KMG-IV): sequencing the most valuable type-strain genomes for metagenomic binning, comparative biology and taxonomic classification.</title>
        <authorList>
            <person name="Goeker M."/>
        </authorList>
    </citation>
    <scope>NUCLEOTIDE SEQUENCE [LARGE SCALE GENOMIC DNA]</scope>
    <source>
        <strain evidence="23 24">DSM 29762</strain>
    </source>
</reference>
<gene>
    <name evidence="23" type="ORF">GGR42_002047</name>
</gene>
<keyword evidence="15" id="KW-0482">Metalloprotease</keyword>
<comment type="subcellular location">
    <subcellularLocation>
        <location evidence="1">Endoplasmic reticulum</location>
    </subcellularLocation>
    <subcellularLocation>
        <location evidence="3">Golgi apparatus</location>
    </subcellularLocation>
    <subcellularLocation>
        <location evidence="2">Lysosome</location>
    </subcellularLocation>
    <subcellularLocation>
        <location evidence="4">Secreted</location>
    </subcellularLocation>
</comment>
<organism evidence="23 24">
    <name type="scientific">Saonia flava</name>
    <dbReference type="NCBI Taxonomy" id="523696"/>
    <lineage>
        <taxon>Bacteria</taxon>
        <taxon>Pseudomonadati</taxon>
        <taxon>Bacteroidota</taxon>
        <taxon>Flavobacteriia</taxon>
        <taxon>Flavobacteriales</taxon>
        <taxon>Flavobacteriaceae</taxon>
        <taxon>Saonia</taxon>
    </lineage>
</organism>
<comment type="caution">
    <text evidence="23">The sequence shown here is derived from an EMBL/GenBank/DDBJ whole genome shotgun (WGS) entry which is preliminary data.</text>
</comment>
<name>A0A846R0X4_9FLAO</name>
<evidence type="ECO:0000256" key="7">
    <source>
        <dbReference type="ARBA" id="ARBA00022645"/>
    </source>
</evidence>
<keyword evidence="11" id="KW-0378">Hydrolase</keyword>
<evidence type="ECO:0000256" key="19">
    <source>
        <dbReference type="ARBA" id="ARBA00025833"/>
    </source>
</evidence>
<dbReference type="EMBL" id="JAATJJ010000001">
    <property type="protein sequence ID" value="NJB71585.1"/>
    <property type="molecule type" value="Genomic_DNA"/>
</dbReference>
<feature type="domain" description="PA" evidence="21">
    <location>
        <begin position="122"/>
        <end position="220"/>
    </location>
</feature>
<keyword evidence="24" id="KW-1185">Reference proteome</keyword>
<dbReference type="Gene3D" id="3.50.30.30">
    <property type="match status" value="1"/>
</dbReference>
<keyword evidence="17" id="KW-0325">Glycoprotein</keyword>
<keyword evidence="6" id="KW-0964">Secreted</keyword>
<dbReference type="InterPro" id="IPR039866">
    <property type="entry name" value="CPQ"/>
</dbReference>
<evidence type="ECO:0000256" key="1">
    <source>
        <dbReference type="ARBA" id="ARBA00004240"/>
    </source>
</evidence>
<feature type="domain" description="Peptidase M28" evidence="22">
    <location>
        <begin position="247"/>
        <end position="436"/>
    </location>
</feature>
<dbReference type="PANTHER" id="PTHR12053:SF3">
    <property type="entry name" value="CARBOXYPEPTIDASE Q"/>
    <property type="match status" value="1"/>
</dbReference>
<evidence type="ECO:0000259" key="21">
    <source>
        <dbReference type="Pfam" id="PF02225"/>
    </source>
</evidence>
<dbReference type="InterPro" id="IPR003137">
    <property type="entry name" value="PA_domain"/>
</dbReference>
<proteinExistence type="predicted"/>
<evidence type="ECO:0000256" key="17">
    <source>
        <dbReference type="ARBA" id="ARBA00023180"/>
    </source>
</evidence>
<dbReference type="Gene3D" id="3.40.630.10">
    <property type="entry name" value="Zn peptidases"/>
    <property type="match status" value="1"/>
</dbReference>
<keyword evidence="16" id="KW-0865">Zymogen</keyword>
<evidence type="ECO:0000256" key="16">
    <source>
        <dbReference type="ARBA" id="ARBA00023145"/>
    </source>
</evidence>
<comment type="subunit">
    <text evidence="19">Homodimer. The monomeric form is inactive while the homodimer is active.</text>
</comment>
<evidence type="ECO:0000256" key="11">
    <source>
        <dbReference type="ARBA" id="ARBA00022801"/>
    </source>
</evidence>
<dbReference type="InterPro" id="IPR046450">
    <property type="entry name" value="PA_dom_sf"/>
</dbReference>
<evidence type="ECO:0000256" key="2">
    <source>
        <dbReference type="ARBA" id="ARBA00004371"/>
    </source>
</evidence>
<evidence type="ECO:0000256" key="13">
    <source>
        <dbReference type="ARBA" id="ARBA00022833"/>
    </source>
</evidence>
<keyword evidence="18" id="KW-0458">Lysosome</keyword>
<evidence type="ECO:0000256" key="10">
    <source>
        <dbReference type="ARBA" id="ARBA00022729"/>
    </source>
</evidence>
<evidence type="ECO:0000256" key="9">
    <source>
        <dbReference type="ARBA" id="ARBA00022723"/>
    </source>
</evidence>
<dbReference type="PROSITE" id="PS51257">
    <property type="entry name" value="PROKAR_LIPOPROTEIN"/>
    <property type="match status" value="1"/>
</dbReference>
<keyword evidence="8" id="KW-0645">Protease</keyword>
<dbReference type="SUPFAM" id="SSF52025">
    <property type="entry name" value="PA domain"/>
    <property type="match status" value="1"/>
</dbReference>
<evidence type="ECO:0000256" key="6">
    <source>
        <dbReference type="ARBA" id="ARBA00022525"/>
    </source>
</evidence>
<keyword evidence="13" id="KW-0862">Zinc</keyword>
<dbReference type="Pfam" id="PF02225">
    <property type="entry name" value="PA"/>
    <property type="match status" value="1"/>
</dbReference>
<evidence type="ECO:0000256" key="18">
    <source>
        <dbReference type="ARBA" id="ARBA00023228"/>
    </source>
</evidence>
<evidence type="ECO:0000256" key="12">
    <source>
        <dbReference type="ARBA" id="ARBA00022824"/>
    </source>
</evidence>
<evidence type="ECO:0000256" key="20">
    <source>
        <dbReference type="ARBA" id="ARBA00033328"/>
    </source>
</evidence>
<evidence type="ECO:0000313" key="23">
    <source>
        <dbReference type="EMBL" id="NJB71585.1"/>
    </source>
</evidence>
<dbReference type="GO" id="GO:0070573">
    <property type="term" value="F:metallodipeptidase activity"/>
    <property type="evidence" value="ECO:0007669"/>
    <property type="project" value="InterPro"/>
</dbReference>
<evidence type="ECO:0000256" key="14">
    <source>
        <dbReference type="ARBA" id="ARBA00023034"/>
    </source>
</evidence>
<dbReference type="PANTHER" id="PTHR12053">
    <property type="entry name" value="PROTEASE FAMILY M28 PLASMA GLUTAMATE CARBOXYPEPTIDASE-RELATED"/>
    <property type="match status" value="1"/>
</dbReference>
<evidence type="ECO:0000256" key="8">
    <source>
        <dbReference type="ARBA" id="ARBA00022670"/>
    </source>
</evidence>
<dbReference type="GO" id="GO:0005576">
    <property type="term" value="C:extracellular region"/>
    <property type="evidence" value="ECO:0007669"/>
    <property type="project" value="UniProtKB-SubCell"/>
</dbReference>
<dbReference type="GO" id="GO:0004180">
    <property type="term" value="F:carboxypeptidase activity"/>
    <property type="evidence" value="ECO:0007669"/>
    <property type="project" value="UniProtKB-KW"/>
</dbReference>
<evidence type="ECO:0000256" key="5">
    <source>
        <dbReference type="ARBA" id="ARBA00014116"/>
    </source>
</evidence>
<dbReference type="GO" id="GO:0005764">
    <property type="term" value="C:lysosome"/>
    <property type="evidence" value="ECO:0007669"/>
    <property type="project" value="UniProtKB-SubCell"/>
</dbReference>
<dbReference type="Proteomes" id="UP000590442">
    <property type="component" value="Unassembled WGS sequence"/>
</dbReference>
<evidence type="ECO:0000256" key="3">
    <source>
        <dbReference type="ARBA" id="ARBA00004555"/>
    </source>
</evidence>
<dbReference type="AlphaFoldDB" id="A0A846R0X4"/>
<keyword evidence="14" id="KW-0333">Golgi apparatus</keyword>
<dbReference type="InterPro" id="IPR007484">
    <property type="entry name" value="Peptidase_M28"/>
</dbReference>
<dbReference type="GO" id="GO:0006508">
    <property type="term" value="P:proteolysis"/>
    <property type="evidence" value="ECO:0007669"/>
    <property type="project" value="UniProtKB-KW"/>
</dbReference>
<sequence length="484" mass="53161">MKKTTFLSLLAFVILASCTESKKLESQAELFARIDAEIKQNSKAYSTLQEATETIGHRLTGSKNGAKAEEYTFNKFKEYGFEDVAYQTFEVEAWSRGDVSLQINNGETKVVTLGHSPILANVTGEIVDMGNGLEADYLKSPNAVRDKISLAYIGILPNSEENLTNLHRSEKTALAIKYGAKGIIIINQVDDGVLLTGTASVTGELIPIPAVCIGKEDGLVLKETLKSKIATATINMTNHSDVIKARNVVATLKGAKIPEEEIVIGGHLDSWDLATGAIDNGIGSFAVLDIARAFLANDLKPKRTIKFVMFMGEEQGLLGSKFMVEKAIENNTIDQIKYMMNLDMSGNPIGMNAGGKLDDEAFFKSLGAVIQAQDTIYKNSFTNRSGLHSDHQPFMLEGVPILSVNSNLDRSIYGCYHSDCDDFNLVNKEHITNTARFGTMMLYGLANAEKLPATKMDSETTKEFMIKNNLKEKLIIGNDWKWEK</sequence>
<evidence type="ECO:0000259" key="22">
    <source>
        <dbReference type="Pfam" id="PF04389"/>
    </source>
</evidence>
<keyword evidence="7 23" id="KW-0121">Carboxypeptidase</keyword>
<dbReference type="Pfam" id="PF04389">
    <property type="entry name" value="Peptidase_M28"/>
    <property type="match status" value="1"/>
</dbReference>
<evidence type="ECO:0000313" key="24">
    <source>
        <dbReference type="Proteomes" id="UP000590442"/>
    </source>
</evidence>
<accession>A0A846R0X4</accession>
<dbReference type="RefSeq" id="WP_167963487.1">
    <property type="nucleotide sequence ID" value="NZ_JAATJJ010000001.1"/>
</dbReference>
<keyword evidence="10" id="KW-0732">Signal</keyword>
<dbReference type="GO" id="GO:0046872">
    <property type="term" value="F:metal ion binding"/>
    <property type="evidence" value="ECO:0007669"/>
    <property type="project" value="UniProtKB-KW"/>
</dbReference>
<protein>
    <recommendedName>
        <fullName evidence="5">Carboxypeptidase Q</fullName>
    </recommendedName>
    <alternativeName>
        <fullName evidence="20">Plasma glutamate carboxypeptidase</fullName>
    </alternativeName>
</protein>
<evidence type="ECO:0000256" key="4">
    <source>
        <dbReference type="ARBA" id="ARBA00004613"/>
    </source>
</evidence>
<keyword evidence="12" id="KW-0256">Endoplasmic reticulum</keyword>
<dbReference type="SUPFAM" id="SSF53187">
    <property type="entry name" value="Zn-dependent exopeptidases"/>
    <property type="match status" value="1"/>
</dbReference>
<keyword evidence="9" id="KW-0479">Metal-binding</keyword>
<evidence type="ECO:0000256" key="15">
    <source>
        <dbReference type="ARBA" id="ARBA00023049"/>
    </source>
</evidence>